<dbReference type="EMBL" id="WKPJ01000001">
    <property type="protein sequence ID" value="MSA87832.1"/>
    <property type="molecule type" value="Genomic_DNA"/>
</dbReference>
<keyword evidence="4" id="KW-1185">Reference proteome</keyword>
<proteinExistence type="predicted"/>
<evidence type="ECO:0000313" key="3">
    <source>
        <dbReference type="Proteomes" id="UP000433575"/>
    </source>
</evidence>
<dbReference type="Proteomes" id="UP000480929">
    <property type="component" value="Unassembled WGS sequence"/>
</dbReference>
<name>A0A6N7S293_9FIRM</name>
<dbReference type="Proteomes" id="UP000433575">
    <property type="component" value="Unassembled WGS sequence"/>
</dbReference>
<evidence type="ECO:0000313" key="1">
    <source>
        <dbReference type="EMBL" id="MSA87832.1"/>
    </source>
</evidence>
<dbReference type="AlphaFoldDB" id="A0A6N7S293"/>
<dbReference type="RefSeq" id="WP_154237521.1">
    <property type="nucleotide sequence ID" value="NZ_CALJPI010000009.1"/>
</dbReference>
<organism evidence="1 3">
    <name type="scientific">Holdemania massiliensis</name>
    <dbReference type="NCBI Taxonomy" id="1468449"/>
    <lineage>
        <taxon>Bacteria</taxon>
        <taxon>Bacillati</taxon>
        <taxon>Bacillota</taxon>
        <taxon>Erysipelotrichia</taxon>
        <taxon>Erysipelotrichales</taxon>
        <taxon>Erysipelotrichaceae</taxon>
        <taxon>Holdemania</taxon>
    </lineage>
</organism>
<protein>
    <submittedName>
        <fullName evidence="1">Uncharacterized protein</fullName>
    </submittedName>
</protein>
<dbReference type="OrthoDB" id="1645891at2"/>
<evidence type="ECO:0000313" key="2">
    <source>
        <dbReference type="EMBL" id="MSC31627.1"/>
    </source>
</evidence>
<accession>A0A6N7S293</accession>
<comment type="caution">
    <text evidence="1">The sequence shown here is derived from an EMBL/GenBank/DDBJ whole genome shotgun (WGS) entry which is preliminary data.</text>
</comment>
<sequence length="148" mass="17015">MLQRTMSLKEMMDYRPMEDDLMQCPETVTGFMRLCVVAPNREKAYDFLRHMMNPPYRQLALNSFEDCLNTIHYDFDGAQAAKPTFILMAEYRVTTDKPSLQALMEAVIESRPDADTDIIADCFMKSDEGDGCLRIYSHEGKVHAAMLQ</sequence>
<reference evidence="3 4" key="1">
    <citation type="journal article" date="2019" name="Nat. Med.">
        <title>A library of human gut bacterial isolates paired with longitudinal multiomics data enables mechanistic microbiome research.</title>
        <authorList>
            <person name="Poyet M."/>
            <person name="Groussin M."/>
            <person name="Gibbons S.M."/>
            <person name="Avila-Pacheco J."/>
            <person name="Jiang X."/>
            <person name="Kearney S.M."/>
            <person name="Perrotta A.R."/>
            <person name="Berdy B."/>
            <person name="Zhao S."/>
            <person name="Lieberman T.D."/>
            <person name="Swanson P.K."/>
            <person name="Smith M."/>
            <person name="Roesemann S."/>
            <person name="Alexander J.E."/>
            <person name="Rich S.A."/>
            <person name="Livny J."/>
            <person name="Vlamakis H."/>
            <person name="Clish C."/>
            <person name="Bullock K."/>
            <person name="Deik A."/>
            <person name="Scott J."/>
            <person name="Pierce K.A."/>
            <person name="Xavier R.J."/>
            <person name="Alm E.J."/>
        </authorList>
    </citation>
    <scope>NUCLEOTIDE SEQUENCE [LARGE SCALE GENOMIC DNA]</scope>
    <source>
        <strain evidence="1 3">BIOML-A4</strain>
        <strain evidence="2 4">BIOML-A5</strain>
    </source>
</reference>
<gene>
    <name evidence="2" type="ORF">GKD88_00600</name>
    <name evidence="1" type="ORF">GKE08_00595</name>
</gene>
<dbReference type="EMBL" id="WKPI01000001">
    <property type="protein sequence ID" value="MSC31627.1"/>
    <property type="molecule type" value="Genomic_DNA"/>
</dbReference>
<evidence type="ECO:0000313" key="4">
    <source>
        <dbReference type="Proteomes" id="UP000480929"/>
    </source>
</evidence>